<feature type="transmembrane region" description="Helical" evidence="4">
    <location>
        <begin position="385"/>
        <end position="406"/>
    </location>
</feature>
<feature type="transmembrane region" description="Helical" evidence="4">
    <location>
        <begin position="223"/>
        <end position="241"/>
    </location>
</feature>
<dbReference type="EMBL" id="DSVL01000412">
    <property type="protein sequence ID" value="HFH30488.1"/>
    <property type="molecule type" value="Genomic_DNA"/>
</dbReference>
<evidence type="ECO:0000256" key="3">
    <source>
        <dbReference type="ARBA" id="ARBA00023136"/>
    </source>
</evidence>
<sequence length="426" mass="46637">MDESKGFRKFLLLTFLIGFGFFTMGLMDPLYDTYIPIFLKRYINSNALIGSVMTLDNILQLFLIPVVSVWSDRTRTRFGRRIPFIIVMLPLSAILFSVIPSMAAISLASLIIIIFLFNIFKTSVRGPVVALMPDTIPGDYRSEANGVINTMGGVGLIIGTLVLARLMAVNESLPFVTTGGFVLLATIILFIFVKERKPDTSEEEKQPSIFASLKMIFSSGDSSVIRILFSLFFWFMAYEGAKPFLGLYLVDVMKVSSGNAALAQGIAGIASVLLAIPSGYMAHKMGRRNFIRLSLTLLALILLLVPTTGFISRSFALPAGSSLILFLILMFFYGAVWIGVVVNSFPMLWQMASYGNMGIYTGLYYTFSQAAAISAPPITGAIIDLAGYPGIFIFGSICMLVAWFIMGGVKRGEVHSDLDQSSTQKA</sequence>
<comment type="caution">
    <text evidence="6">The sequence shown here is derived from an EMBL/GenBank/DDBJ whole genome shotgun (WGS) entry which is preliminary data.</text>
</comment>
<keyword evidence="2 4" id="KW-1133">Transmembrane helix</keyword>
<name>A0A7C3E2M0_9SPIR</name>
<feature type="transmembrane region" description="Helical" evidence="4">
    <location>
        <begin position="323"/>
        <end position="345"/>
    </location>
</feature>
<feature type="transmembrane region" description="Helical" evidence="4">
    <location>
        <begin position="145"/>
        <end position="167"/>
    </location>
</feature>
<feature type="transmembrane region" description="Helical" evidence="4">
    <location>
        <begin position="7"/>
        <end position="27"/>
    </location>
</feature>
<feature type="transmembrane region" description="Helical" evidence="4">
    <location>
        <begin position="173"/>
        <end position="193"/>
    </location>
</feature>
<keyword evidence="3 4" id="KW-0472">Membrane</keyword>
<evidence type="ECO:0000313" key="6">
    <source>
        <dbReference type="EMBL" id="HFH30488.1"/>
    </source>
</evidence>
<protein>
    <submittedName>
        <fullName evidence="6">MFS transporter</fullName>
    </submittedName>
</protein>
<feature type="transmembrane region" description="Helical" evidence="4">
    <location>
        <begin position="293"/>
        <end position="311"/>
    </location>
</feature>
<dbReference type="SUPFAM" id="SSF103473">
    <property type="entry name" value="MFS general substrate transporter"/>
    <property type="match status" value="1"/>
</dbReference>
<dbReference type="PANTHER" id="PTHR23528">
    <property type="match status" value="1"/>
</dbReference>
<feature type="transmembrane region" description="Helical" evidence="4">
    <location>
        <begin position="357"/>
        <end position="379"/>
    </location>
</feature>
<dbReference type="Gene3D" id="1.20.1250.20">
    <property type="entry name" value="MFS general substrate transporter like domains"/>
    <property type="match status" value="2"/>
</dbReference>
<dbReference type="InterPro" id="IPR036259">
    <property type="entry name" value="MFS_trans_sf"/>
</dbReference>
<feature type="transmembrane region" description="Helical" evidence="4">
    <location>
        <begin position="105"/>
        <end position="124"/>
    </location>
</feature>
<accession>A0A7C3E2M0</accession>
<feature type="transmembrane region" description="Helical" evidence="4">
    <location>
        <begin position="47"/>
        <end position="70"/>
    </location>
</feature>
<gene>
    <name evidence="6" type="ORF">ENS59_13445</name>
</gene>
<dbReference type="Pfam" id="PF07690">
    <property type="entry name" value="MFS_1"/>
    <property type="match status" value="1"/>
</dbReference>
<feature type="transmembrane region" description="Helical" evidence="4">
    <location>
        <begin position="261"/>
        <end position="281"/>
    </location>
</feature>
<dbReference type="PANTHER" id="PTHR23528:SF1">
    <property type="entry name" value="MAJOR FACILITATOR SUPERFAMILY (MFS) PROFILE DOMAIN-CONTAINING PROTEIN"/>
    <property type="match status" value="1"/>
</dbReference>
<evidence type="ECO:0000259" key="5">
    <source>
        <dbReference type="PROSITE" id="PS50850"/>
    </source>
</evidence>
<evidence type="ECO:0000256" key="1">
    <source>
        <dbReference type="ARBA" id="ARBA00022692"/>
    </source>
</evidence>
<evidence type="ECO:0000256" key="2">
    <source>
        <dbReference type="ARBA" id="ARBA00022989"/>
    </source>
</evidence>
<keyword evidence="1 4" id="KW-0812">Transmembrane</keyword>
<proteinExistence type="predicted"/>
<organism evidence="6">
    <name type="scientific">Gracilinema caldarium</name>
    <dbReference type="NCBI Taxonomy" id="215591"/>
    <lineage>
        <taxon>Bacteria</taxon>
        <taxon>Pseudomonadati</taxon>
        <taxon>Spirochaetota</taxon>
        <taxon>Spirochaetia</taxon>
        <taxon>Spirochaetales</taxon>
        <taxon>Breznakiellaceae</taxon>
        <taxon>Gracilinema</taxon>
    </lineage>
</organism>
<dbReference type="AlphaFoldDB" id="A0A7C3E2M0"/>
<feature type="domain" description="Major facilitator superfamily (MFS) profile" evidence="5">
    <location>
        <begin position="13"/>
        <end position="413"/>
    </location>
</feature>
<dbReference type="InterPro" id="IPR011701">
    <property type="entry name" value="MFS"/>
</dbReference>
<dbReference type="InterPro" id="IPR020846">
    <property type="entry name" value="MFS_dom"/>
</dbReference>
<feature type="transmembrane region" description="Helical" evidence="4">
    <location>
        <begin position="82"/>
        <end position="99"/>
    </location>
</feature>
<reference evidence="6" key="1">
    <citation type="journal article" date="2020" name="mSystems">
        <title>Genome- and Community-Level Interaction Insights into Carbon Utilization and Element Cycling Functions of Hydrothermarchaeota in Hydrothermal Sediment.</title>
        <authorList>
            <person name="Zhou Z."/>
            <person name="Liu Y."/>
            <person name="Xu W."/>
            <person name="Pan J."/>
            <person name="Luo Z.H."/>
            <person name="Li M."/>
        </authorList>
    </citation>
    <scope>NUCLEOTIDE SEQUENCE [LARGE SCALE GENOMIC DNA]</scope>
    <source>
        <strain evidence="6">SpSt-503</strain>
    </source>
</reference>
<dbReference type="GO" id="GO:0022857">
    <property type="term" value="F:transmembrane transporter activity"/>
    <property type="evidence" value="ECO:0007669"/>
    <property type="project" value="InterPro"/>
</dbReference>
<dbReference type="PROSITE" id="PS50850">
    <property type="entry name" value="MFS"/>
    <property type="match status" value="1"/>
</dbReference>
<evidence type="ECO:0000256" key="4">
    <source>
        <dbReference type="SAM" id="Phobius"/>
    </source>
</evidence>